<dbReference type="RefSeq" id="WP_191198678.1">
    <property type="nucleotide sequence ID" value="NZ_BAAAPA010000003.1"/>
</dbReference>
<evidence type="ECO:0000313" key="3">
    <source>
        <dbReference type="Proteomes" id="UP000649289"/>
    </source>
</evidence>
<feature type="transmembrane region" description="Helical" evidence="1">
    <location>
        <begin position="12"/>
        <end position="39"/>
    </location>
</feature>
<feature type="transmembrane region" description="Helical" evidence="1">
    <location>
        <begin position="73"/>
        <end position="96"/>
    </location>
</feature>
<feature type="transmembrane region" description="Helical" evidence="1">
    <location>
        <begin position="108"/>
        <end position="126"/>
    </location>
</feature>
<keyword evidence="1" id="KW-1133">Transmembrane helix</keyword>
<keyword evidence="1" id="KW-0812">Transmembrane</keyword>
<keyword evidence="1" id="KW-0472">Membrane</keyword>
<feature type="transmembrane region" description="Helical" evidence="1">
    <location>
        <begin position="138"/>
        <end position="157"/>
    </location>
</feature>
<accession>A0ABR8MEI0</accession>
<protein>
    <submittedName>
        <fullName evidence="2">Uncharacterized protein</fullName>
    </submittedName>
</protein>
<comment type="caution">
    <text evidence="2">The sequence shown here is derived from an EMBL/GenBank/DDBJ whole genome shotgun (WGS) entry which is preliminary data.</text>
</comment>
<keyword evidence="3" id="KW-1185">Reference proteome</keyword>
<evidence type="ECO:0000313" key="2">
    <source>
        <dbReference type="EMBL" id="MBD3914372.1"/>
    </source>
</evidence>
<evidence type="ECO:0000256" key="1">
    <source>
        <dbReference type="SAM" id="Phobius"/>
    </source>
</evidence>
<name>A0ABR8MEI0_9ACTN</name>
<dbReference type="Proteomes" id="UP000649289">
    <property type="component" value="Unassembled WGS sequence"/>
</dbReference>
<dbReference type="EMBL" id="JACXYY010000002">
    <property type="protein sequence ID" value="MBD3914372.1"/>
    <property type="molecule type" value="Genomic_DNA"/>
</dbReference>
<sequence>MGVPLHVQVLRALLFVLPVGALALALPEVPHWFVVGAVVVTSALWARSPDTVAGAVSLVLVACWWAAHGVVDWRVLVVAVLLLAAHVVATVLSYGPPTLALDPRLARLWSRRALLALVPAPIAWFAVRGLDPTLAPSWVWLAAGVLVVAMLATTSLLTQRAPE</sequence>
<gene>
    <name evidence="2" type="ORF">IEZ25_07065</name>
</gene>
<reference evidence="2 3" key="1">
    <citation type="submission" date="2020-09" db="EMBL/GenBank/DDBJ databases">
        <title>novel species in genus Nocardioides.</title>
        <authorList>
            <person name="Zhang G."/>
        </authorList>
    </citation>
    <scope>NUCLEOTIDE SEQUENCE [LARGE SCALE GENOMIC DNA]</scope>
    <source>
        <strain evidence="2 3">19197</strain>
    </source>
</reference>
<organism evidence="2 3">
    <name type="scientific">Nocardioides hwasunensis</name>
    <dbReference type="NCBI Taxonomy" id="397258"/>
    <lineage>
        <taxon>Bacteria</taxon>
        <taxon>Bacillati</taxon>
        <taxon>Actinomycetota</taxon>
        <taxon>Actinomycetes</taxon>
        <taxon>Propionibacteriales</taxon>
        <taxon>Nocardioidaceae</taxon>
        <taxon>Nocardioides</taxon>
    </lineage>
</organism>
<proteinExistence type="predicted"/>